<dbReference type="Proteomes" id="UP001369086">
    <property type="component" value="Unassembled WGS sequence"/>
</dbReference>
<keyword evidence="1" id="KW-0472">Membrane</keyword>
<sequence>MPALPNTFFSGVGLETLNENWRGSNDGSSTMDNFIFLTAGILIGLVLSRLFTSTRSWLEYDNLRERRIPRLSVEETQPHTGPIVITYS</sequence>
<evidence type="ECO:0000313" key="3">
    <source>
        <dbReference type="Proteomes" id="UP001369086"/>
    </source>
</evidence>
<dbReference type="EMBL" id="JAHFZB010000010">
    <property type="protein sequence ID" value="KAK6484496.1"/>
    <property type="molecule type" value="Genomic_DNA"/>
</dbReference>
<protein>
    <submittedName>
        <fullName evidence="2">Uncharacterized protein</fullName>
    </submittedName>
</protein>
<proteinExistence type="predicted"/>
<keyword evidence="1" id="KW-1133">Transmembrane helix</keyword>
<reference evidence="2 3" key="1">
    <citation type="submission" date="2021-05" db="EMBL/GenBank/DDBJ databases">
        <authorList>
            <person name="Zahm M."/>
            <person name="Klopp C."/>
            <person name="Cabau C."/>
            <person name="Kuhl H."/>
            <person name="Suciu R."/>
            <person name="Ciorpac M."/>
            <person name="Holostenco D."/>
            <person name="Gessner J."/>
            <person name="Wuertz S."/>
            <person name="Hohne C."/>
            <person name="Stock M."/>
            <person name="Gislard M."/>
            <person name="Lluch J."/>
            <person name="Milhes M."/>
            <person name="Lampietro C."/>
            <person name="Lopez Roques C."/>
            <person name="Donnadieu C."/>
            <person name="Du K."/>
            <person name="Schartl M."/>
            <person name="Guiguen Y."/>
        </authorList>
    </citation>
    <scope>NUCLEOTIDE SEQUENCE [LARGE SCALE GENOMIC DNA]</scope>
    <source>
        <strain evidence="2">Hh-F2</strain>
        <tissue evidence="2">Blood</tissue>
    </source>
</reference>
<evidence type="ECO:0000313" key="2">
    <source>
        <dbReference type="EMBL" id="KAK6484496.1"/>
    </source>
</evidence>
<name>A0ABR0ZI69_HUSHU</name>
<keyword evidence="3" id="KW-1185">Reference proteome</keyword>
<accession>A0ABR0ZI69</accession>
<organism evidence="2 3">
    <name type="scientific">Huso huso</name>
    <name type="common">Beluga</name>
    <name type="synonym">Acipenser huso</name>
    <dbReference type="NCBI Taxonomy" id="61971"/>
    <lineage>
        <taxon>Eukaryota</taxon>
        <taxon>Metazoa</taxon>
        <taxon>Chordata</taxon>
        <taxon>Craniata</taxon>
        <taxon>Vertebrata</taxon>
        <taxon>Euteleostomi</taxon>
        <taxon>Actinopterygii</taxon>
        <taxon>Chondrostei</taxon>
        <taxon>Acipenseriformes</taxon>
        <taxon>Acipenseridae</taxon>
        <taxon>Huso</taxon>
    </lineage>
</organism>
<evidence type="ECO:0000256" key="1">
    <source>
        <dbReference type="SAM" id="Phobius"/>
    </source>
</evidence>
<keyword evidence="1" id="KW-0812">Transmembrane</keyword>
<gene>
    <name evidence="2" type="ORF">HHUSO_G12263</name>
</gene>
<comment type="caution">
    <text evidence="2">The sequence shown here is derived from an EMBL/GenBank/DDBJ whole genome shotgun (WGS) entry which is preliminary data.</text>
</comment>
<feature type="transmembrane region" description="Helical" evidence="1">
    <location>
        <begin position="34"/>
        <end position="52"/>
    </location>
</feature>